<dbReference type="SUPFAM" id="SSF53720">
    <property type="entry name" value="ALDH-like"/>
    <property type="match status" value="1"/>
</dbReference>
<dbReference type="InterPro" id="IPR016162">
    <property type="entry name" value="Ald_DH_N"/>
</dbReference>
<dbReference type="InterPro" id="IPR057670">
    <property type="entry name" value="SH3_retrovirus"/>
</dbReference>
<dbReference type="InterPro" id="IPR036397">
    <property type="entry name" value="RNaseH_sf"/>
</dbReference>
<keyword evidence="6" id="KW-1185">Reference proteome</keyword>
<proteinExistence type="predicted"/>
<reference evidence="5 6" key="1">
    <citation type="journal article" date="2017" name="Nat. Commun.">
        <title>Genome assembly with in vitro proximity ligation data and whole-genome triplication in lettuce.</title>
        <authorList>
            <person name="Reyes-Chin-Wo S."/>
            <person name="Wang Z."/>
            <person name="Yang X."/>
            <person name="Kozik A."/>
            <person name="Arikit S."/>
            <person name="Song C."/>
            <person name="Xia L."/>
            <person name="Froenicke L."/>
            <person name="Lavelle D.O."/>
            <person name="Truco M.J."/>
            <person name="Xia R."/>
            <person name="Zhu S."/>
            <person name="Xu C."/>
            <person name="Xu H."/>
            <person name="Xu X."/>
            <person name="Cox K."/>
            <person name="Korf I."/>
            <person name="Meyers B.C."/>
            <person name="Michelmore R.W."/>
        </authorList>
    </citation>
    <scope>NUCLEOTIDE SEQUENCE [LARGE SCALE GENOMIC DNA]</scope>
    <source>
        <strain evidence="6">cv. Salinas</strain>
        <tissue evidence="5">Seedlings</tissue>
    </source>
</reference>
<dbReference type="PROSITE" id="PS50994">
    <property type="entry name" value="INTEGRASE"/>
    <property type="match status" value="1"/>
</dbReference>
<dbReference type="GO" id="GO:0016787">
    <property type="term" value="F:hydrolase activity"/>
    <property type="evidence" value="ECO:0007669"/>
    <property type="project" value="UniProtKB-KW"/>
</dbReference>
<dbReference type="Proteomes" id="UP000235145">
    <property type="component" value="Unassembled WGS sequence"/>
</dbReference>
<dbReference type="Pfam" id="PF25597">
    <property type="entry name" value="SH3_retrovirus"/>
    <property type="match status" value="1"/>
</dbReference>
<feature type="region of interest" description="Disordered" evidence="3">
    <location>
        <begin position="421"/>
        <end position="461"/>
    </location>
</feature>
<sequence length="654" mass="74070">MIRKGIITLATFPLEIERETFNIVTCNCNTNRQVAALEDTALTGQVIASLAIRTGNGLLLKGGKRSQMIQCYLAQVIPKTIGKELITLVTSREQIPQLLKLDDVIDLVIPRGSNNLFSQIKSSIKILVLEMAENLVLDSKTGYPSTCNAMETLLLHKDLLQDGIANQLMKDLYTKPSGAGNIVLISSVARLVHVSVGSVYSVIKGMTRLRAMVPRDEFRRRRRNKAATIVQSETFEKFKEFKNEVENQLGRKIKMLRSGRGGEYLSLEFHDYLRECGIVSQLTPLRTPQLNGVAERRNRTLLDMVRFMMSQTSLPIAFWGYALETAAHILNLVPTKKVSKTPHEMWTGKAPSLAHIKVWGCEAFVRRETHDKLEPRSEKCYFIGYPQKSFGYLFYRPSDNVVFVARRGVFRERELISQEDSGRQIELEEIQDQSDEGTSDTGTQLEEETPVEPVDESLPLRRSTRASVPPQFYGFHITTEGDKFISDSTLVNLDEPSNYKEAIAGPESAKWKEAMDSEIQSMYDNQVWNLVDNVPGRKTVGCKWIFKKKMDMDGKVHTYKARLVAKGFTQTPGVDYDETFSPVAKIKSIRVMLAIAAFHDYEIWQMDVKTAFLNGKLAEDVYMNQPEGFVDAKHPNRVCKLEKSIYGLKQASRR</sequence>
<dbReference type="InterPro" id="IPR012337">
    <property type="entry name" value="RNaseH-like_sf"/>
</dbReference>
<dbReference type="SUPFAM" id="SSF53098">
    <property type="entry name" value="Ribonuclease H-like"/>
    <property type="match status" value="1"/>
</dbReference>
<name>A0A9R1VRJ1_LACSA</name>
<dbReference type="GO" id="GO:0015074">
    <property type="term" value="P:DNA integration"/>
    <property type="evidence" value="ECO:0007669"/>
    <property type="project" value="InterPro"/>
</dbReference>
<dbReference type="GO" id="GO:0046872">
    <property type="term" value="F:metal ion binding"/>
    <property type="evidence" value="ECO:0007669"/>
    <property type="project" value="UniProtKB-KW"/>
</dbReference>
<dbReference type="InterPro" id="IPR016163">
    <property type="entry name" value="Ald_DH_C"/>
</dbReference>
<dbReference type="PANTHER" id="PTHR42648:SF27">
    <property type="entry name" value="RNA-DIRECTED DNA POLYMERASE"/>
    <property type="match status" value="1"/>
</dbReference>
<accession>A0A9R1VRJ1</accession>
<dbReference type="Gene3D" id="3.40.309.10">
    <property type="entry name" value="Aldehyde Dehydrogenase, Chain A, domain 2"/>
    <property type="match status" value="1"/>
</dbReference>
<keyword evidence="1" id="KW-0479">Metal-binding</keyword>
<dbReference type="InterPro" id="IPR013103">
    <property type="entry name" value="RVT_2"/>
</dbReference>
<dbReference type="AlphaFoldDB" id="A0A9R1VRJ1"/>
<dbReference type="EMBL" id="NBSK02000004">
    <property type="protein sequence ID" value="KAJ0210703.1"/>
    <property type="molecule type" value="Genomic_DNA"/>
</dbReference>
<evidence type="ECO:0000256" key="3">
    <source>
        <dbReference type="SAM" id="MobiDB-lite"/>
    </source>
</evidence>
<evidence type="ECO:0000256" key="2">
    <source>
        <dbReference type="ARBA" id="ARBA00022801"/>
    </source>
</evidence>
<dbReference type="InterPro" id="IPR039537">
    <property type="entry name" value="Retrotran_Ty1/copia-like"/>
</dbReference>
<gene>
    <name evidence="5" type="ORF">LSAT_V11C400189240</name>
</gene>
<dbReference type="InterPro" id="IPR001584">
    <property type="entry name" value="Integrase_cat-core"/>
</dbReference>
<comment type="caution">
    <text evidence="5">The sequence shown here is derived from an EMBL/GenBank/DDBJ whole genome shotgun (WGS) entry which is preliminary data.</text>
</comment>
<dbReference type="SUPFAM" id="SSF56672">
    <property type="entry name" value="DNA/RNA polymerases"/>
    <property type="match status" value="1"/>
</dbReference>
<protein>
    <recommendedName>
        <fullName evidence="4">Integrase catalytic domain-containing protein</fullName>
    </recommendedName>
</protein>
<dbReference type="InterPro" id="IPR016161">
    <property type="entry name" value="Ald_DH/histidinol_DH"/>
</dbReference>
<evidence type="ECO:0000259" key="4">
    <source>
        <dbReference type="PROSITE" id="PS50994"/>
    </source>
</evidence>
<dbReference type="GO" id="GO:0003676">
    <property type="term" value="F:nucleic acid binding"/>
    <property type="evidence" value="ECO:0007669"/>
    <property type="project" value="InterPro"/>
</dbReference>
<dbReference type="InterPro" id="IPR043502">
    <property type="entry name" value="DNA/RNA_pol_sf"/>
</dbReference>
<evidence type="ECO:0000313" key="6">
    <source>
        <dbReference type="Proteomes" id="UP000235145"/>
    </source>
</evidence>
<keyword evidence="2" id="KW-0378">Hydrolase</keyword>
<evidence type="ECO:0000313" key="5">
    <source>
        <dbReference type="EMBL" id="KAJ0210703.1"/>
    </source>
</evidence>
<dbReference type="Pfam" id="PF07727">
    <property type="entry name" value="RVT_2"/>
    <property type="match status" value="1"/>
</dbReference>
<organism evidence="5 6">
    <name type="scientific">Lactuca sativa</name>
    <name type="common">Garden lettuce</name>
    <dbReference type="NCBI Taxonomy" id="4236"/>
    <lineage>
        <taxon>Eukaryota</taxon>
        <taxon>Viridiplantae</taxon>
        <taxon>Streptophyta</taxon>
        <taxon>Embryophyta</taxon>
        <taxon>Tracheophyta</taxon>
        <taxon>Spermatophyta</taxon>
        <taxon>Magnoliopsida</taxon>
        <taxon>eudicotyledons</taxon>
        <taxon>Gunneridae</taxon>
        <taxon>Pentapetalae</taxon>
        <taxon>asterids</taxon>
        <taxon>campanulids</taxon>
        <taxon>Asterales</taxon>
        <taxon>Asteraceae</taxon>
        <taxon>Cichorioideae</taxon>
        <taxon>Cichorieae</taxon>
        <taxon>Lactucinae</taxon>
        <taxon>Lactuca</taxon>
    </lineage>
</organism>
<feature type="domain" description="Integrase catalytic" evidence="4">
    <location>
        <begin position="223"/>
        <end position="350"/>
    </location>
</feature>
<dbReference type="Gene3D" id="3.30.420.10">
    <property type="entry name" value="Ribonuclease H-like superfamily/Ribonuclease H"/>
    <property type="match status" value="1"/>
</dbReference>
<dbReference type="PANTHER" id="PTHR42648">
    <property type="entry name" value="TRANSPOSASE, PUTATIVE-RELATED"/>
    <property type="match status" value="1"/>
</dbReference>
<evidence type="ECO:0000256" key="1">
    <source>
        <dbReference type="ARBA" id="ARBA00022723"/>
    </source>
</evidence>
<dbReference type="Gene3D" id="3.40.605.10">
    <property type="entry name" value="Aldehyde Dehydrogenase, Chain A, domain 1"/>
    <property type="match status" value="1"/>
</dbReference>
<dbReference type="GO" id="GO:0016620">
    <property type="term" value="F:oxidoreductase activity, acting on the aldehyde or oxo group of donors, NAD or NADP as acceptor"/>
    <property type="evidence" value="ECO:0007669"/>
    <property type="project" value="InterPro"/>
</dbReference>
<feature type="compositionally biased region" description="Acidic residues" evidence="3">
    <location>
        <begin position="427"/>
        <end position="438"/>
    </location>
</feature>
<feature type="compositionally biased region" description="Acidic residues" evidence="3">
    <location>
        <begin position="445"/>
        <end position="455"/>
    </location>
</feature>